<feature type="binding site" evidence="8 13">
    <location>
        <position position="253"/>
    </location>
    <ligand>
        <name>Zn(2+)</name>
        <dbReference type="ChEBI" id="CHEBI:29105"/>
    </ligand>
</feature>
<dbReference type="SUPFAM" id="SSF53720">
    <property type="entry name" value="ALDH-like"/>
    <property type="match status" value="1"/>
</dbReference>
<dbReference type="PANTHER" id="PTHR21256:SF2">
    <property type="entry name" value="HISTIDINE BIOSYNTHESIS TRIFUNCTIONAL PROTEIN"/>
    <property type="match status" value="1"/>
</dbReference>
<dbReference type="AlphaFoldDB" id="A0A220TZY7"/>
<dbReference type="Proteomes" id="UP000198312">
    <property type="component" value="Chromosome"/>
</dbReference>
<evidence type="ECO:0000256" key="4">
    <source>
        <dbReference type="ARBA" id="ARBA00022723"/>
    </source>
</evidence>
<evidence type="ECO:0000256" key="6">
    <source>
        <dbReference type="ARBA" id="ARBA00023002"/>
    </source>
</evidence>
<comment type="cofactor">
    <cofactor evidence="8 13">
        <name>Zn(2+)</name>
        <dbReference type="ChEBI" id="CHEBI:29105"/>
    </cofactor>
    <text evidence="8 13">Binds 1 zinc ion per subunit.</text>
</comment>
<dbReference type="NCBIfam" id="TIGR00069">
    <property type="entry name" value="hisD"/>
    <property type="match status" value="1"/>
</dbReference>
<sequence>MRIIEKSAFLTDKNNRSSAYHSQTVRTRVAEIISTVKEQGDSSLFTFTEQFDGVKLNELRVNEQEIAEARDVVGEDFIQALQEARRNITAFHESQKQPSWFMGEQNGVFLGQKITPLDRVGVYVPGGKAAYPSTVLMNVIPARLAGVPKISIVTPPQADGKINPYVLVAAYETGVDHIYKVGGAQAIAALAYGTESIAKVNKIVGPGNTYVAQAKKLVYGDVSIDMIAGPSEICVVADETANPQFAAADLLSQAEHDEAASAICITTSEEQGLTIQNEVNEQMNQLDRHDIIEKSLEKNGRIVVCKSLDEALELVNTIAPEHLQLMIKNPYDHLHMIRNAGAIFLGNYSPEALGDYFAGPNHTLPTNGTAAFASPLGVYDFVKKSSVIHYTENALSTASESIITLAEAEGLTAHANAIRVRKA</sequence>
<feature type="binding site" evidence="8 12">
    <location>
        <position position="256"/>
    </location>
    <ligand>
        <name>substrate</name>
    </ligand>
</feature>
<dbReference type="PIRSF" id="PIRSF000099">
    <property type="entry name" value="Histidinol_dh"/>
    <property type="match status" value="1"/>
</dbReference>
<evidence type="ECO:0000256" key="3">
    <source>
        <dbReference type="ARBA" id="ARBA00012965"/>
    </source>
</evidence>
<evidence type="ECO:0000256" key="2">
    <source>
        <dbReference type="ARBA" id="ARBA00010178"/>
    </source>
</evidence>
<dbReference type="EMBL" id="CP022315">
    <property type="protein sequence ID" value="ASK61418.1"/>
    <property type="molecule type" value="Genomic_DNA"/>
</dbReference>
<dbReference type="HAMAP" id="MF_01024">
    <property type="entry name" value="HisD"/>
    <property type="match status" value="1"/>
</dbReference>
<dbReference type="GO" id="GO:0008270">
    <property type="term" value="F:zinc ion binding"/>
    <property type="evidence" value="ECO:0007669"/>
    <property type="project" value="UniProtKB-UniRule"/>
</dbReference>
<feature type="binding site" evidence="8 12">
    <location>
        <position position="414"/>
    </location>
    <ligand>
        <name>substrate</name>
    </ligand>
</feature>
<dbReference type="InterPro" id="IPR022695">
    <property type="entry name" value="Histidinol_DH_monofunct"/>
</dbReference>
<dbReference type="GO" id="GO:0005829">
    <property type="term" value="C:cytosol"/>
    <property type="evidence" value="ECO:0007669"/>
    <property type="project" value="TreeGrafter"/>
</dbReference>
<dbReference type="Pfam" id="PF00815">
    <property type="entry name" value="Histidinol_dh"/>
    <property type="match status" value="1"/>
</dbReference>
<evidence type="ECO:0000313" key="16">
    <source>
        <dbReference type="Proteomes" id="UP000198312"/>
    </source>
</evidence>
<evidence type="ECO:0000256" key="13">
    <source>
        <dbReference type="PIRSR" id="PIRSR000099-4"/>
    </source>
</evidence>
<evidence type="ECO:0000256" key="8">
    <source>
        <dbReference type="HAMAP-Rule" id="MF_01024"/>
    </source>
</evidence>
<reference evidence="15 16" key="1">
    <citation type="submission" date="2017-07" db="EMBL/GenBank/DDBJ databases">
        <title>Virgibacillus sp. LM2416.</title>
        <authorList>
            <person name="Tak E.J."/>
            <person name="Bae J.-W."/>
        </authorList>
    </citation>
    <scope>NUCLEOTIDE SEQUENCE [LARGE SCALE GENOMIC DNA]</scope>
    <source>
        <strain evidence="15 16">LM2416</strain>
    </source>
</reference>
<evidence type="ECO:0000256" key="11">
    <source>
        <dbReference type="PIRSR" id="PIRSR000099-2"/>
    </source>
</evidence>
<evidence type="ECO:0000313" key="15">
    <source>
        <dbReference type="EMBL" id="ASK61418.1"/>
    </source>
</evidence>
<keyword evidence="16" id="KW-1185">Reference proteome</keyword>
<evidence type="ECO:0000256" key="10">
    <source>
        <dbReference type="PIRSR" id="PIRSR000099-1"/>
    </source>
</evidence>
<dbReference type="RefSeq" id="WP_089060695.1">
    <property type="nucleotide sequence ID" value="NZ_CP022315.1"/>
</dbReference>
<dbReference type="OrthoDB" id="9805269at2"/>
<evidence type="ECO:0000256" key="14">
    <source>
        <dbReference type="RuleBase" id="RU004175"/>
    </source>
</evidence>
<protein>
    <recommendedName>
        <fullName evidence="3 8">Histidinol dehydrogenase</fullName>
        <shortName evidence="8">HDH</shortName>
        <ecNumber evidence="3 8">1.1.1.23</ecNumber>
    </recommendedName>
</protein>
<feature type="active site" description="Proton acceptor" evidence="8 10">
    <location>
        <position position="322"/>
    </location>
</feature>
<dbReference type="KEGG" id="vil:CFK37_04125"/>
<gene>
    <name evidence="8 15" type="primary">hisD</name>
    <name evidence="15" type="ORF">CFK37_04125</name>
</gene>
<dbReference type="PANTHER" id="PTHR21256">
    <property type="entry name" value="HISTIDINOL DEHYDROGENASE HDH"/>
    <property type="match status" value="1"/>
</dbReference>
<evidence type="ECO:0000256" key="1">
    <source>
        <dbReference type="ARBA" id="ARBA00003850"/>
    </source>
</evidence>
<dbReference type="PROSITE" id="PS00611">
    <property type="entry name" value="HISOL_DEHYDROGENASE"/>
    <property type="match status" value="1"/>
</dbReference>
<feature type="binding site" evidence="8 11">
    <location>
        <position position="123"/>
    </location>
    <ligand>
        <name>NAD(+)</name>
        <dbReference type="ChEBI" id="CHEBI:57540"/>
    </ligand>
</feature>
<feature type="binding site" evidence="8 12">
    <location>
        <position position="322"/>
    </location>
    <ligand>
        <name>substrate</name>
    </ligand>
</feature>
<comment type="catalytic activity">
    <reaction evidence="7 8">
        <text>L-histidinol + 2 NAD(+) + H2O = L-histidine + 2 NADH + 3 H(+)</text>
        <dbReference type="Rhea" id="RHEA:20641"/>
        <dbReference type="ChEBI" id="CHEBI:15377"/>
        <dbReference type="ChEBI" id="CHEBI:15378"/>
        <dbReference type="ChEBI" id="CHEBI:57540"/>
        <dbReference type="ChEBI" id="CHEBI:57595"/>
        <dbReference type="ChEBI" id="CHEBI:57699"/>
        <dbReference type="ChEBI" id="CHEBI:57945"/>
        <dbReference type="EC" id="1.1.1.23"/>
    </reaction>
</comment>
<keyword evidence="8 11" id="KW-0520">NAD</keyword>
<evidence type="ECO:0000256" key="5">
    <source>
        <dbReference type="ARBA" id="ARBA00022833"/>
    </source>
</evidence>
<organism evidence="15 16">
    <name type="scientific">Virgibacillus phasianinus</name>
    <dbReference type="NCBI Taxonomy" id="2017483"/>
    <lineage>
        <taxon>Bacteria</taxon>
        <taxon>Bacillati</taxon>
        <taxon>Bacillota</taxon>
        <taxon>Bacilli</taxon>
        <taxon>Bacillales</taxon>
        <taxon>Bacillaceae</taxon>
        <taxon>Virgibacillus</taxon>
    </lineage>
</organism>
<comment type="function">
    <text evidence="1 8">Catalyzes the sequential NAD-dependent oxidations of L-histidinol to L-histidinaldehyde and then to L-histidine.</text>
</comment>
<comment type="similarity">
    <text evidence="2 8 9 14">Belongs to the histidinol dehydrogenase family.</text>
</comment>
<keyword evidence="8" id="KW-0028">Amino-acid biosynthesis</keyword>
<keyword evidence="8" id="KW-0368">Histidine biosynthesis</keyword>
<name>A0A220TZY7_9BACI</name>
<dbReference type="GO" id="GO:0004399">
    <property type="term" value="F:histidinol dehydrogenase activity"/>
    <property type="evidence" value="ECO:0007669"/>
    <property type="project" value="UniProtKB-UniRule"/>
</dbReference>
<feature type="binding site" evidence="8 11">
    <location>
        <position position="185"/>
    </location>
    <ligand>
        <name>NAD(+)</name>
        <dbReference type="ChEBI" id="CHEBI:57540"/>
    </ligand>
</feature>
<comment type="pathway">
    <text evidence="8">Amino-acid biosynthesis; L-histidine biosynthesis; L-histidine from 5-phospho-alpha-D-ribose 1-diphosphate: step 9/9.</text>
</comment>
<feature type="binding site" evidence="8 13">
    <location>
        <position position="414"/>
    </location>
    <ligand>
        <name>Zn(2+)</name>
        <dbReference type="ChEBI" id="CHEBI:29105"/>
    </ligand>
</feature>
<feature type="binding site" evidence="8 12">
    <location>
        <position position="355"/>
    </location>
    <ligand>
        <name>substrate</name>
    </ligand>
</feature>
<feature type="binding site" evidence="8 13">
    <location>
        <position position="256"/>
    </location>
    <ligand>
        <name>Zn(2+)</name>
        <dbReference type="ChEBI" id="CHEBI:29105"/>
    </ligand>
</feature>
<keyword evidence="5 8" id="KW-0862">Zinc</keyword>
<accession>A0A220TZY7</accession>
<feature type="active site" description="Proton acceptor" evidence="8 10">
    <location>
        <position position="321"/>
    </location>
</feature>
<evidence type="ECO:0000256" key="9">
    <source>
        <dbReference type="PIRNR" id="PIRNR000099"/>
    </source>
</evidence>
<feature type="binding site" evidence="8 12">
    <location>
        <position position="409"/>
    </location>
    <ligand>
        <name>substrate</name>
    </ligand>
</feature>
<dbReference type="Gene3D" id="3.40.50.1980">
    <property type="entry name" value="Nitrogenase molybdenum iron protein domain"/>
    <property type="match status" value="2"/>
</dbReference>
<dbReference type="PRINTS" id="PR00083">
    <property type="entry name" value="HOLDHDRGNASE"/>
</dbReference>
<feature type="binding site" evidence="8 12">
    <location>
        <position position="253"/>
    </location>
    <ligand>
        <name>substrate</name>
    </ligand>
</feature>
<feature type="binding site" evidence="8 12">
    <location>
        <position position="231"/>
    </location>
    <ligand>
        <name>substrate</name>
    </ligand>
</feature>
<dbReference type="EC" id="1.1.1.23" evidence="3 8"/>
<evidence type="ECO:0000256" key="7">
    <source>
        <dbReference type="ARBA" id="ARBA00049489"/>
    </source>
</evidence>
<dbReference type="InterPro" id="IPR012131">
    <property type="entry name" value="Hstdl_DH"/>
</dbReference>
<evidence type="ECO:0000256" key="12">
    <source>
        <dbReference type="PIRSR" id="PIRSR000099-3"/>
    </source>
</evidence>
<proteinExistence type="inferred from homology"/>
<dbReference type="GO" id="GO:0051287">
    <property type="term" value="F:NAD binding"/>
    <property type="evidence" value="ECO:0007669"/>
    <property type="project" value="InterPro"/>
</dbReference>
<keyword evidence="4 8" id="KW-0479">Metal-binding</keyword>
<dbReference type="UniPathway" id="UPA00031">
    <property type="reaction ID" value="UER00014"/>
</dbReference>
<dbReference type="InterPro" id="IPR001692">
    <property type="entry name" value="Histidinol_DH_CS"/>
</dbReference>
<dbReference type="FunFam" id="3.40.50.1980:FF:000026">
    <property type="entry name" value="Histidinol dehydrogenase"/>
    <property type="match status" value="1"/>
</dbReference>
<dbReference type="FunFam" id="3.40.50.1980:FF:000001">
    <property type="entry name" value="Histidinol dehydrogenase"/>
    <property type="match status" value="1"/>
</dbReference>
<dbReference type="CDD" id="cd06572">
    <property type="entry name" value="Histidinol_dh"/>
    <property type="match status" value="1"/>
</dbReference>
<dbReference type="Gene3D" id="1.20.5.1300">
    <property type="match status" value="1"/>
</dbReference>
<keyword evidence="6 8" id="KW-0560">Oxidoreductase</keyword>
<feature type="binding site" evidence="8 11">
    <location>
        <position position="208"/>
    </location>
    <ligand>
        <name>NAD(+)</name>
        <dbReference type="ChEBI" id="CHEBI:57540"/>
    </ligand>
</feature>
<dbReference type="InterPro" id="IPR016161">
    <property type="entry name" value="Ald_DH/histidinol_DH"/>
</dbReference>
<dbReference type="GO" id="GO:0000105">
    <property type="term" value="P:L-histidine biosynthetic process"/>
    <property type="evidence" value="ECO:0007669"/>
    <property type="project" value="UniProtKB-UniRule"/>
</dbReference>
<feature type="binding site" evidence="8 13">
    <location>
        <position position="355"/>
    </location>
    <ligand>
        <name>Zn(2+)</name>
        <dbReference type="ChEBI" id="CHEBI:29105"/>
    </ligand>
</feature>